<dbReference type="GO" id="GO:0005634">
    <property type="term" value="C:nucleus"/>
    <property type="evidence" value="ECO:0007669"/>
    <property type="project" value="UniProtKB-SubCell"/>
</dbReference>
<evidence type="ECO:0000256" key="1">
    <source>
        <dbReference type="ARBA" id="ARBA00004123"/>
    </source>
</evidence>
<keyword evidence="5 8" id="KW-0863">Zinc-finger</keyword>
<keyword evidence="3" id="KW-0479">Metal-binding</keyword>
<sequence length="607" mass="69324">MSDERHTQIQRRLCDYCNQSTALLFCRADSAKLCFSCDREVHSANQLFTKHSRSQLCDACDESPASLFCETEQSVFCSNCDWERHRCSLHNRRPVEVFSGCPSVSELLSFLGIEDLGNDKASCWSEEDDGFLDFLTWECPLISGFDGVIVPNDMDHGFKATDVPPLSKKPPFLFCKNETTLQLLPPHPSSIIKLSFRPFHIIGNGICLIKPSPLLLIFRRQSKKPNKSSSSKKTHLTSHLAWLLYSSPPSLPPLLVPLSKTWEACTFFLLRLTSGLRHSLGVCIPFNDDFWKHKLFHKCYDLQLCPGFCYCWIRHIFKWLLPVDAIDLQAYSSLKGSAQHYLLTHFPPSKACNPLQSHLHSLTPEMVLLIPQKYSSWSDPLPFYPLAKESLENHESENRNSSCGQHKEEIFHQLHELAKSDPTLTFQKTDLQSLIPETDHFQPATMQTSCNNDAVPVSCPAFETSPLQCLKFNDNVEITNQALLYTEENARVANTHVDCSRNIDVNDGPEDQQMKPQTGVGTISALPKVAVHELNSQERETAISRYKEKKKTRRYDKHVRYESRKARAESRTRIKGRFAKNFIYKYLKAENWENISLYIAVCPCLTL</sequence>
<dbReference type="SMART" id="SM00336">
    <property type="entry name" value="BBOX"/>
    <property type="match status" value="2"/>
</dbReference>
<dbReference type="PANTHER" id="PTHR31717">
    <property type="entry name" value="ZINC FINGER PROTEIN CONSTANS-LIKE 10"/>
    <property type="match status" value="1"/>
</dbReference>
<evidence type="ECO:0000259" key="10">
    <source>
        <dbReference type="PROSITE" id="PS50119"/>
    </source>
</evidence>
<evidence type="ECO:0000256" key="9">
    <source>
        <dbReference type="PROSITE-ProRule" id="PRU00357"/>
    </source>
</evidence>
<dbReference type="OrthoDB" id="153872at2759"/>
<feature type="domain" description="CCT" evidence="11">
    <location>
        <begin position="539"/>
        <end position="581"/>
    </location>
</feature>
<comment type="similarity">
    <text evidence="2">Belongs to the CONSTANS family.</text>
</comment>
<keyword evidence="13" id="KW-1185">Reference proteome</keyword>
<evidence type="ECO:0000259" key="11">
    <source>
        <dbReference type="PROSITE" id="PS51017"/>
    </source>
</evidence>
<evidence type="ECO:0000256" key="2">
    <source>
        <dbReference type="ARBA" id="ARBA00010024"/>
    </source>
</evidence>
<comment type="caution">
    <text evidence="12">The sequence shown here is derived from an EMBL/GenBank/DDBJ whole genome shotgun (WGS) entry which is preliminary data.</text>
</comment>
<evidence type="ECO:0000313" key="12">
    <source>
        <dbReference type="EMBL" id="KAG8486140.1"/>
    </source>
</evidence>
<dbReference type="PANTHER" id="PTHR31717:SF58">
    <property type="entry name" value="ZINC FINGER PROTEIN CONSTANS-LIKE 13"/>
    <property type="match status" value="1"/>
</dbReference>
<evidence type="ECO:0000256" key="5">
    <source>
        <dbReference type="ARBA" id="ARBA00022771"/>
    </source>
</evidence>
<evidence type="ECO:0008006" key="14">
    <source>
        <dbReference type="Google" id="ProtNLM"/>
    </source>
</evidence>
<dbReference type="GO" id="GO:0006355">
    <property type="term" value="P:regulation of DNA-templated transcription"/>
    <property type="evidence" value="ECO:0007669"/>
    <property type="project" value="UniProtKB-ARBA"/>
</dbReference>
<evidence type="ECO:0000256" key="7">
    <source>
        <dbReference type="ARBA" id="ARBA00023242"/>
    </source>
</evidence>
<keyword evidence="7 9" id="KW-0539">Nucleus</keyword>
<protein>
    <recommendedName>
        <fullName evidence="14">CONSTANS-like zinc finger protein</fullName>
    </recommendedName>
</protein>
<dbReference type="InterPro" id="IPR010402">
    <property type="entry name" value="CCT_domain"/>
</dbReference>
<keyword evidence="6" id="KW-0862">Zinc</keyword>
<feature type="domain" description="B box-type" evidence="10">
    <location>
        <begin position="52"/>
        <end position="95"/>
    </location>
</feature>
<evidence type="ECO:0000256" key="8">
    <source>
        <dbReference type="PROSITE-ProRule" id="PRU00024"/>
    </source>
</evidence>
<evidence type="ECO:0000256" key="3">
    <source>
        <dbReference type="ARBA" id="ARBA00022723"/>
    </source>
</evidence>
<accession>A0A8J6CXR6</accession>
<organism evidence="12 13">
    <name type="scientific">Gossypium anomalum</name>
    <dbReference type="NCBI Taxonomy" id="47600"/>
    <lineage>
        <taxon>Eukaryota</taxon>
        <taxon>Viridiplantae</taxon>
        <taxon>Streptophyta</taxon>
        <taxon>Embryophyta</taxon>
        <taxon>Tracheophyta</taxon>
        <taxon>Spermatophyta</taxon>
        <taxon>Magnoliopsida</taxon>
        <taxon>eudicotyledons</taxon>
        <taxon>Gunneridae</taxon>
        <taxon>Pentapetalae</taxon>
        <taxon>rosids</taxon>
        <taxon>malvids</taxon>
        <taxon>Malvales</taxon>
        <taxon>Malvaceae</taxon>
        <taxon>Malvoideae</taxon>
        <taxon>Gossypium</taxon>
    </lineage>
</organism>
<dbReference type="Proteomes" id="UP000701853">
    <property type="component" value="Chromosome 8"/>
</dbReference>
<dbReference type="AlphaFoldDB" id="A0A8J6CXR6"/>
<dbReference type="PROSITE" id="PS51017">
    <property type="entry name" value="CCT"/>
    <property type="match status" value="1"/>
</dbReference>
<evidence type="ECO:0000256" key="6">
    <source>
        <dbReference type="ARBA" id="ARBA00022833"/>
    </source>
</evidence>
<dbReference type="EMBL" id="JAHUZN010000008">
    <property type="protein sequence ID" value="KAG8486140.1"/>
    <property type="molecule type" value="Genomic_DNA"/>
</dbReference>
<dbReference type="InterPro" id="IPR049808">
    <property type="entry name" value="CONSTANS-like_Bbox1"/>
</dbReference>
<feature type="domain" description="B box-type" evidence="10">
    <location>
        <begin position="9"/>
        <end position="56"/>
    </location>
</feature>
<dbReference type="Pfam" id="PF06203">
    <property type="entry name" value="CCT"/>
    <property type="match status" value="1"/>
</dbReference>
<dbReference type="Pfam" id="PF00643">
    <property type="entry name" value="zf-B_box"/>
    <property type="match status" value="1"/>
</dbReference>
<keyword evidence="4" id="KW-0677">Repeat</keyword>
<name>A0A8J6CXR6_9ROSI</name>
<dbReference type="InterPro" id="IPR000315">
    <property type="entry name" value="Znf_B-box"/>
</dbReference>
<reference evidence="12 13" key="1">
    <citation type="journal article" date="2021" name="bioRxiv">
        <title>The Gossypium anomalum genome as a resource for cotton improvement and evolutionary analysis of hybrid incompatibility.</title>
        <authorList>
            <person name="Grover C.E."/>
            <person name="Yuan D."/>
            <person name="Arick M.A."/>
            <person name="Miller E.R."/>
            <person name="Hu G."/>
            <person name="Peterson D.G."/>
            <person name="Wendel J.F."/>
            <person name="Udall J.A."/>
        </authorList>
    </citation>
    <scope>NUCLEOTIDE SEQUENCE [LARGE SCALE GENOMIC DNA]</scope>
    <source>
        <strain evidence="12">JFW-Udall</strain>
        <tissue evidence="12">Leaf</tissue>
    </source>
</reference>
<dbReference type="GO" id="GO:0008270">
    <property type="term" value="F:zinc ion binding"/>
    <property type="evidence" value="ECO:0007669"/>
    <property type="project" value="UniProtKB-KW"/>
</dbReference>
<dbReference type="CDD" id="cd19821">
    <property type="entry name" value="Bbox1_BBX-like"/>
    <property type="match status" value="1"/>
</dbReference>
<dbReference type="PROSITE" id="PS50119">
    <property type="entry name" value="ZF_BBOX"/>
    <property type="match status" value="2"/>
</dbReference>
<evidence type="ECO:0000256" key="4">
    <source>
        <dbReference type="ARBA" id="ARBA00022737"/>
    </source>
</evidence>
<comment type="subcellular location">
    <subcellularLocation>
        <location evidence="1 9">Nucleus</location>
    </subcellularLocation>
</comment>
<gene>
    <name evidence="12" type="ORF">CXB51_019536</name>
</gene>
<evidence type="ECO:0000313" key="13">
    <source>
        <dbReference type="Proteomes" id="UP000701853"/>
    </source>
</evidence>
<proteinExistence type="inferred from homology"/>